<evidence type="ECO:0000313" key="8">
    <source>
        <dbReference type="EMBL" id="KAK1264771.1"/>
    </source>
</evidence>
<dbReference type="Gene3D" id="1.10.10.60">
    <property type="entry name" value="Homeodomain-like"/>
    <property type="match status" value="1"/>
</dbReference>
<dbReference type="Proteomes" id="UP001179952">
    <property type="component" value="Unassembled WGS sequence"/>
</dbReference>
<dbReference type="NCBIfam" id="TIGR01557">
    <property type="entry name" value="myb_SHAQKYF"/>
    <property type="match status" value="1"/>
</dbReference>
<evidence type="ECO:0000256" key="6">
    <source>
        <dbReference type="SAM" id="MobiDB-lite"/>
    </source>
</evidence>
<reference evidence="8" key="1">
    <citation type="journal article" date="2023" name="Nat. Commun.">
        <title>Diploid and tetraploid genomes of Acorus and the evolution of monocots.</title>
        <authorList>
            <person name="Ma L."/>
            <person name="Liu K.W."/>
            <person name="Li Z."/>
            <person name="Hsiao Y.Y."/>
            <person name="Qi Y."/>
            <person name="Fu T."/>
            <person name="Tang G.D."/>
            <person name="Zhang D."/>
            <person name="Sun W.H."/>
            <person name="Liu D.K."/>
            <person name="Li Y."/>
            <person name="Chen G.Z."/>
            <person name="Liu X.D."/>
            <person name="Liao X.Y."/>
            <person name="Jiang Y.T."/>
            <person name="Yu X."/>
            <person name="Hao Y."/>
            <person name="Huang J."/>
            <person name="Zhao X.W."/>
            <person name="Ke S."/>
            <person name="Chen Y.Y."/>
            <person name="Wu W.L."/>
            <person name="Hsu J.L."/>
            <person name="Lin Y.F."/>
            <person name="Huang M.D."/>
            <person name="Li C.Y."/>
            <person name="Huang L."/>
            <person name="Wang Z.W."/>
            <person name="Zhao X."/>
            <person name="Zhong W.Y."/>
            <person name="Peng D.H."/>
            <person name="Ahmad S."/>
            <person name="Lan S."/>
            <person name="Zhang J.S."/>
            <person name="Tsai W.C."/>
            <person name="Van de Peer Y."/>
            <person name="Liu Z.J."/>
        </authorList>
    </citation>
    <scope>NUCLEOTIDE SEQUENCE</scope>
    <source>
        <strain evidence="8">SCP</strain>
    </source>
</reference>
<evidence type="ECO:0000259" key="7">
    <source>
        <dbReference type="PROSITE" id="PS51294"/>
    </source>
</evidence>
<gene>
    <name evidence="8" type="ORF">QJS04_geneDACA011320</name>
</gene>
<protein>
    <submittedName>
        <fullName evidence="8">Two-component response regulator ARR18</fullName>
    </submittedName>
</protein>
<dbReference type="PANTHER" id="PTHR31442:SF21">
    <property type="entry name" value="TRANSCRIPTION FACTOR BOA-RELATED"/>
    <property type="match status" value="1"/>
</dbReference>
<organism evidence="8 9">
    <name type="scientific">Acorus gramineus</name>
    <name type="common">Dwarf sweet flag</name>
    <dbReference type="NCBI Taxonomy" id="55184"/>
    <lineage>
        <taxon>Eukaryota</taxon>
        <taxon>Viridiplantae</taxon>
        <taxon>Streptophyta</taxon>
        <taxon>Embryophyta</taxon>
        <taxon>Tracheophyta</taxon>
        <taxon>Spermatophyta</taxon>
        <taxon>Magnoliopsida</taxon>
        <taxon>Liliopsida</taxon>
        <taxon>Acoraceae</taxon>
        <taxon>Acorus</taxon>
    </lineage>
</organism>
<dbReference type="InterPro" id="IPR006447">
    <property type="entry name" value="Myb_dom_plants"/>
</dbReference>
<dbReference type="InterPro" id="IPR044841">
    <property type="entry name" value="LUX/BOA-like"/>
</dbReference>
<keyword evidence="2" id="KW-0805">Transcription regulation</keyword>
<reference evidence="8" key="2">
    <citation type="submission" date="2023-06" db="EMBL/GenBank/DDBJ databases">
        <authorList>
            <person name="Ma L."/>
            <person name="Liu K.-W."/>
            <person name="Li Z."/>
            <person name="Hsiao Y.-Y."/>
            <person name="Qi Y."/>
            <person name="Fu T."/>
            <person name="Tang G."/>
            <person name="Zhang D."/>
            <person name="Sun W.-H."/>
            <person name="Liu D.-K."/>
            <person name="Li Y."/>
            <person name="Chen G.-Z."/>
            <person name="Liu X.-D."/>
            <person name="Liao X.-Y."/>
            <person name="Jiang Y.-T."/>
            <person name="Yu X."/>
            <person name="Hao Y."/>
            <person name="Huang J."/>
            <person name="Zhao X.-W."/>
            <person name="Ke S."/>
            <person name="Chen Y.-Y."/>
            <person name="Wu W.-L."/>
            <person name="Hsu J.-L."/>
            <person name="Lin Y.-F."/>
            <person name="Huang M.-D."/>
            <person name="Li C.-Y."/>
            <person name="Huang L."/>
            <person name="Wang Z.-W."/>
            <person name="Zhao X."/>
            <person name="Zhong W.-Y."/>
            <person name="Peng D.-H."/>
            <person name="Ahmad S."/>
            <person name="Lan S."/>
            <person name="Zhang J.-S."/>
            <person name="Tsai W.-C."/>
            <person name="Van De Peer Y."/>
            <person name="Liu Z.-J."/>
        </authorList>
    </citation>
    <scope>NUCLEOTIDE SEQUENCE</scope>
    <source>
        <strain evidence="8">SCP</strain>
        <tissue evidence="8">Leaves</tissue>
    </source>
</reference>
<evidence type="ECO:0000256" key="1">
    <source>
        <dbReference type="ARBA" id="ARBA00004123"/>
    </source>
</evidence>
<dbReference type="InterPro" id="IPR017930">
    <property type="entry name" value="Myb_dom"/>
</dbReference>
<dbReference type="GO" id="GO:0003677">
    <property type="term" value="F:DNA binding"/>
    <property type="evidence" value="ECO:0007669"/>
    <property type="project" value="UniProtKB-KW"/>
</dbReference>
<dbReference type="FunFam" id="1.10.10.60:FF:000007">
    <property type="entry name" value="Two-component response regulator"/>
    <property type="match status" value="1"/>
</dbReference>
<dbReference type="GO" id="GO:0003700">
    <property type="term" value="F:DNA-binding transcription factor activity"/>
    <property type="evidence" value="ECO:0007669"/>
    <property type="project" value="InterPro"/>
</dbReference>
<dbReference type="SUPFAM" id="SSF46689">
    <property type="entry name" value="Homeodomain-like"/>
    <property type="match status" value="1"/>
</dbReference>
<keyword evidence="5" id="KW-0539">Nucleus</keyword>
<keyword evidence="9" id="KW-1185">Reference proteome</keyword>
<keyword evidence="3" id="KW-0238">DNA-binding</keyword>
<dbReference type="EMBL" id="JAUJYN010000008">
    <property type="protein sequence ID" value="KAK1264771.1"/>
    <property type="molecule type" value="Genomic_DNA"/>
</dbReference>
<feature type="domain" description="HTH myb-type" evidence="7">
    <location>
        <begin position="113"/>
        <end position="172"/>
    </location>
</feature>
<name>A0AAV9ALQ7_ACOGR</name>
<feature type="region of interest" description="Disordered" evidence="6">
    <location>
        <begin position="177"/>
        <end position="206"/>
    </location>
</feature>
<feature type="region of interest" description="Disordered" evidence="6">
    <location>
        <begin position="1"/>
        <end position="42"/>
    </location>
</feature>
<dbReference type="PANTHER" id="PTHR31442">
    <property type="entry name" value="HOMEODOMAIN-LIKE SUPERFAMILY PROTEIN-RELATED"/>
    <property type="match status" value="1"/>
</dbReference>
<dbReference type="Pfam" id="PF00249">
    <property type="entry name" value="Myb_DNA-binding"/>
    <property type="match status" value="1"/>
</dbReference>
<feature type="region of interest" description="Disordered" evidence="6">
    <location>
        <begin position="72"/>
        <end position="118"/>
    </location>
</feature>
<dbReference type="InterPro" id="IPR001005">
    <property type="entry name" value="SANT/Myb"/>
</dbReference>
<proteinExistence type="predicted"/>
<sequence length="271" mass="29761">MDGPVEISDYDPSGDGGDASDRVTDWEEGLPTADDLTPLSQSLITPELASAFSITPEPRRTAHDVHRASLETLSNLRRSGGGAAAPKLLPPFEDVETQQAETEESDDPSARSSSKRPRLVWTPQLHKRFVDVVMHLGIKNAVPKTIMQLMNVEGLTRENVASHLQKYRLYVKRKDGLSGEEQSPSDHLFASTPPVPQQSLQERNSGYGPMPVLVPVPYPTPGPIVPVPIVGYNPYGGGGFREQWQHQQQGEWSGNKFDSVMSYPHHVNPGI</sequence>
<comment type="subcellular location">
    <subcellularLocation>
        <location evidence="1">Nucleus</location>
    </subcellularLocation>
</comment>
<evidence type="ECO:0000256" key="3">
    <source>
        <dbReference type="ARBA" id="ARBA00023125"/>
    </source>
</evidence>
<accession>A0AAV9ALQ7</accession>
<comment type="caution">
    <text evidence="8">The sequence shown here is derived from an EMBL/GenBank/DDBJ whole genome shotgun (WGS) entry which is preliminary data.</text>
</comment>
<dbReference type="AlphaFoldDB" id="A0AAV9ALQ7"/>
<dbReference type="GO" id="GO:0005634">
    <property type="term" value="C:nucleus"/>
    <property type="evidence" value="ECO:0007669"/>
    <property type="project" value="UniProtKB-SubCell"/>
</dbReference>
<evidence type="ECO:0000256" key="2">
    <source>
        <dbReference type="ARBA" id="ARBA00023015"/>
    </source>
</evidence>
<feature type="compositionally biased region" description="Acidic residues" evidence="6">
    <location>
        <begin position="93"/>
        <end position="107"/>
    </location>
</feature>
<evidence type="ECO:0000313" key="9">
    <source>
        <dbReference type="Proteomes" id="UP001179952"/>
    </source>
</evidence>
<evidence type="ECO:0000256" key="5">
    <source>
        <dbReference type="ARBA" id="ARBA00023242"/>
    </source>
</evidence>
<keyword evidence="4" id="KW-0804">Transcription</keyword>
<dbReference type="PROSITE" id="PS51294">
    <property type="entry name" value="HTH_MYB"/>
    <property type="match status" value="1"/>
</dbReference>
<dbReference type="InterPro" id="IPR009057">
    <property type="entry name" value="Homeodomain-like_sf"/>
</dbReference>
<evidence type="ECO:0000256" key="4">
    <source>
        <dbReference type="ARBA" id="ARBA00023163"/>
    </source>
</evidence>